<dbReference type="InterPro" id="IPR050789">
    <property type="entry name" value="Diverse_Enzym_Activities"/>
</dbReference>
<dbReference type="GeneID" id="34596680"/>
<organism evidence="4 5">
    <name type="scientific">Fonsecaea monophora</name>
    <dbReference type="NCBI Taxonomy" id="254056"/>
    <lineage>
        <taxon>Eukaryota</taxon>
        <taxon>Fungi</taxon>
        <taxon>Dikarya</taxon>
        <taxon>Ascomycota</taxon>
        <taxon>Pezizomycotina</taxon>
        <taxon>Eurotiomycetes</taxon>
        <taxon>Chaetothyriomycetidae</taxon>
        <taxon>Chaetothyriales</taxon>
        <taxon>Herpotrichiellaceae</taxon>
        <taxon>Fonsecaea</taxon>
    </lineage>
</organism>
<keyword evidence="2" id="KW-0378">Hydrolase</keyword>
<evidence type="ECO:0000313" key="5">
    <source>
        <dbReference type="Proteomes" id="UP000077002"/>
    </source>
</evidence>
<comment type="caution">
    <text evidence="4">The sequence shown here is derived from an EMBL/GenBank/DDBJ whole genome shotgun (WGS) entry which is preliminary data.</text>
</comment>
<proteinExistence type="inferred from homology"/>
<feature type="domain" description="Beta-lactamase-related" evidence="3">
    <location>
        <begin position="27"/>
        <end position="365"/>
    </location>
</feature>
<accession>A0A177FJX3</accession>
<evidence type="ECO:0000313" key="4">
    <source>
        <dbReference type="EMBL" id="OAG44505.1"/>
    </source>
</evidence>
<dbReference type="PANTHER" id="PTHR43283:SF17">
    <property type="entry name" value="(LOVD), PUTATIVE (AFU_ORTHOLOGUE AFUA_5G00920)-RELATED"/>
    <property type="match status" value="1"/>
</dbReference>
<dbReference type="InterPro" id="IPR001466">
    <property type="entry name" value="Beta-lactam-related"/>
</dbReference>
<reference evidence="4 5" key="1">
    <citation type="submission" date="2016-03" db="EMBL/GenBank/DDBJ databases">
        <title>Draft genome sequence of the Fonsecaea monophora CBS 269.37.</title>
        <authorList>
            <person name="Bombassaro A."/>
            <person name="Vinicius W.A."/>
            <person name="De Hoog S."/>
            <person name="Sun J."/>
            <person name="Souza E.M."/>
            <person name="Raittz R.T."/>
            <person name="Costa F."/>
            <person name="Leao A.C."/>
            <person name="Tadra-Sfeir M.Z."/>
            <person name="Baura V."/>
            <person name="Balsanelli E."/>
            <person name="Pedrosa F.O."/>
            <person name="Moreno L.F."/>
            <person name="Steffens M.B."/>
            <person name="Xi L."/>
            <person name="Bocca A.L."/>
            <person name="Felipe M.S."/>
            <person name="Teixeira M."/>
            <person name="Telles Filho F.Q."/>
            <person name="Azevedo C.M."/>
            <person name="Gomes R."/>
            <person name="Vicente V.A."/>
        </authorList>
    </citation>
    <scope>NUCLEOTIDE SEQUENCE [LARGE SCALE GENOMIC DNA]</scope>
    <source>
        <strain evidence="4 5">CBS 269.37</strain>
    </source>
</reference>
<dbReference type="Proteomes" id="UP000077002">
    <property type="component" value="Unassembled WGS sequence"/>
</dbReference>
<dbReference type="PANTHER" id="PTHR43283">
    <property type="entry name" value="BETA-LACTAMASE-RELATED"/>
    <property type="match status" value="1"/>
</dbReference>
<dbReference type="SUPFAM" id="SSF56601">
    <property type="entry name" value="beta-lactamase/transpeptidase-like"/>
    <property type="match status" value="1"/>
</dbReference>
<comment type="similarity">
    <text evidence="1">Belongs to the class-A beta-lactamase family.</text>
</comment>
<dbReference type="Pfam" id="PF00144">
    <property type="entry name" value="Beta-lactamase"/>
    <property type="match status" value="1"/>
</dbReference>
<dbReference type="RefSeq" id="XP_022516457.1">
    <property type="nucleotide sequence ID" value="XM_022651484.1"/>
</dbReference>
<dbReference type="GO" id="GO:0016787">
    <property type="term" value="F:hydrolase activity"/>
    <property type="evidence" value="ECO:0007669"/>
    <property type="project" value="UniProtKB-KW"/>
</dbReference>
<name>A0A177FJX3_9EURO</name>
<dbReference type="InterPro" id="IPR012338">
    <property type="entry name" value="Beta-lactam/transpept-like"/>
</dbReference>
<dbReference type="OrthoDB" id="428260at2759"/>
<evidence type="ECO:0000259" key="3">
    <source>
        <dbReference type="Pfam" id="PF00144"/>
    </source>
</evidence>
<evidence type="ECO:0000256" key="2">
    <source>
        <dbReference type="ARBA" id="ARBA00022801"/>
    </source>
</evidence>
<protein>
    <recommendedName>
        <fullName evidence="3">Beta-lactamase-related domain-containing protein</fullName>
    </recommendedName>
</protein>
<keyword evidence="5" id="KW-1185">Reference proteome</keyword>
<dbReference type="Gene3D" id="3.40.710.10">
    <property type="entry name" value="DD-peptidase/beta-lactamase superfamily"/>
    <property type="match status" value="1"/>
</dbReference>
<sequence length="386" mass="41523">MSGITELIDRATNQQDGDFVTGSIIGTAVGRGGRILYQHVSGVGSAPDQPLTGDHLFWLASQSKLMCAVAAMQTVERGLIGLDDDVAPHVPELAALEVLDGGEDDKGVPTTKPRQNKITLSGLGYDIMPFSLAKWTKATGLKYTTLDNTGIPMKTVPLAFEPGTSWTYGAGIDWAAEVVARLNKTTLEDYYRKNIWEPLGMTHTTFHPLKFPPNEIVQGFERQETGQAIAKDIPVPKESPVEMGGHGVWGSANDYIKMLSALLDGGGPILSSKSVDEMFSPQMLHPQALDDMVKGPYKPVLGPSIPPDAKIDHGLSGLINLEAFPGRRAAGTLQWSGAPNLIWWIDRKTGIAATAFLQIMPPGDAIAGKFNVNFEEQVYKAFGKGG</sequence>
<dbReference type="AlphaFoldDB" id="A0A177FJX3"/>
<evidence type="ECO:0000256" key="1">
    <source>
        <dbReference type="ARBA" id="ARBA00009009"/>
    </source>
</evidence>
<dbReference type="EMBL" id="LVKK01000005">
    <property type="protein sequence ID" value="OAG44505.1"/>
    <property type="molecule type" value="Genomic_DNA"/>
</dbReference>
<gene>
    <name evidence="4" type="ORF">AYO21_01501</name>
</gene>